<dbReference type="Pfam" id="PF08327">
    <property type="entry name" value="AHSA1"/>
    <property type="match status" value="1"/>
</dbReference>
<dbReference type="SUPFAM" id="SSF55961">
    <property type="entry name" value="Bet v1-like"/>
    <property type="match status" value="1"/>
</dbReference>
<reference evidence="3 4" key="1">
    <citation type="submission" date="2017-02" db="EMBL/GenBank/DDBJ databases">
        <authorList>
            <person name="Varghese N."/>
            <person name="Submissions S."/>
        </authorList>
    </citation>
    <scope>NUCLEOTIDE SEQUENCE [LARGE SCALE GENOMIC DNA]</scope>
    <source>
        <strain evidence="3 4">VKM Ac-1787</strain>
    </source>
</reference>
<organism evidence="3 4">
    <name type="scientific">Plantibacter cousiniae</name>
    <name type="common">nom. nud.</name>
    <dbReference type="NCBI Taxonomy" id="199709"/>
    <lineage>
        <taxon>Bacteria</taxon>
        <taxon>Bacillati</taxon>
        <taxon>Actinomycetota</taxon>
        <taxon>Actinomycetes</taxon>
        <taxon>Micrococcales</taxon>
        <taxon>Microbacteriaceae</taxon>
        <taxon>Plantibacter</taxon>
    </lineage>
</organism>
<dbReference type="Gene3D" id="3.30.530.20">
    <property type="match status" value="1"/>
</dbReference>
<evidence type="ECO:0000259" key="2">
    <source>
        <dbReference type="Pfam" id="PF08327"/>
    </source>
</evidence>
<dbReference type="CDD" id="cd07826">
    <property type="entry name" value="SRPBCC_CalC_Aha1-like_9"/>
    <property type="match status" value="1"/>
</dbReference>
<keyword evidence="4" id="KW-1185">Reference proteome</keyword>
<dbReference type="EMBL" id="FUZO01000002">
    <property type="protein sequence ID" value="SKC66257.1"/>
    <property type="molecule type" value="Genomic_DNA"/>
</dbReference>
<dbReference type="InterPro" id="IPR023393">
    <property type="entry name" value="START-like_dom_sf"/>
</dbReference>
<name>A0ABY1LMR0_9MICO</name>
<dbReference type="RefSeq" id="WP_079706338.1">
    <property type="nucleotide sequence ID" value="NZ_FUZO01000002.1"/>
</dbReference>
<protein>
    <submittedName>
        <fullName evidence="3">Uncharacterized conserved protein YndB, AHSA1/START domain</fullName>
    </submittedName>
</protein>
<dbReference type="Proteomes" id="UP000190827">
    <property type="component" value="Unassembled WGS sequence"/>
</dbReference>
<accession>A0ABY1LMR0</accession>
<comment type="caution">
    <text evidence="3">The sequence shown here is derived from an EMBL/GenBank/DDBJ whole genome shotgun (WGS) entry which is preliminary data.</text>
</comment>
<gene>
    <name evidence="3" type="ORF">SAMN06295973_2550</name>
</gene>
<dbReference type="InterPro" id="IPR013538">
    <property type="entry name" value="ASHA1/2-like_C"/>
</dbReference>
<feature type="domain" description="Activator of Hsp90 ATPase homologue 1/2-like C-terminal" evidence="2">
    <location>
        <begin position="23"/>
        <end position="156"/>
    </location>
</feature>
<evidence type="ECO:0000313" key="3">
    <source>
        <dbReference type="EMBL" id="SKC66257.1"/>
    </source>
</evidence>
<sequence length="157" mass="17670">MTNPVTITAPEGTPFIEIVRDFDAPIAAVFNAYVDPDLVRRWNGPNGYEMRIDAYDLTTGGRYRYVHADPEGNEYAFTGVFHRVHPDELIIQTFEWEGMPDEVSLETIRFSDLGDGRTRVSGRSVFPSVEGRDGMIENGMERGVVEGFERLDALLGH</sequence>
<proteinExistence type="inferred from homology"/>
<evidence type="ECO:0000256" key="1">
    <source>
        <dbReference type="ARBA" id="ARBA00006817"/>
    </source>
</evidence>
<comment type="similarity">
    <text evidence="1">Belongs to the AHA1 family.</text>
</comment>
<evidence type="ECO:0000313" key="4">
    <source>
        <dbReference type="Proteomes" id="UP000190827"/>
    </source>
</evidence>